<dbReference type="AlphaFoldDB" id="A0A1X3DDQ8"/>
<organism evidence="2 3">
    <name type="scientific">Neisseria dentiae</name>
    <dbReference type="NCBI Taxonomy" id="194197"/>
    <lineage>
        <taxon>Bacteria</taxon>
        <taxon>Pseudomonadati</taxon>
        <taxon>Pseudomonadota</taxon>
        <taxon>Betaproteobacteria</taxon>
        <taxon>Neisseriales</taxon>
        <taxon>Neisseriaceae</taxon>
        <taxon>Neisseria</taxon>
    </lineage>
</organism>
<dbReference type="PROSITE" id="PS51257">
    <property type="entry name" value="PROKAR_LIPOPROTEIN"/>
    <property type="match status" value="1"/>
</dbReference>
<dbReference type="Proteomes" id="UP000193118">
    <property type="component" value="Unassembled WGS sequence"/>
</dbReference>
<feature type="signal peptide" evidence="1">
    <location>
        <begin position="1"/>
        <end position="32"/>
    </location>
</feature>
<keyword evidence="3" id="KW-1185">Reference proteome</keyword>
<accession>A0A1X3DDQ8</accession>
<comment type="caution">
    <text evidence="2">The sequence shown here is derived from an EMBL/GenBank/DDBJ whole genome shotgun (WGS) entry which is preliminary data.</text>
</comment>
<sequence>MPRWGWPNFIYKGNIMKALCSALIVLLLAACAQPGTGGQNEIYGEIKGGVETSHTRISR</sequence>
<proteinExistence type="predicted"/>
<evidence type="ECO:0000313" key="2">
    <source>
        <dbReference type="EMBL" id="OSI18043.1"/>
    </source>
</evidence>
<gene>
    <name evidence="2" type="ORF">BWD09_03490</name>
</gene>
<evidence type="ECO:0008006" key="4">
    <source>
        <dbReference type="Google" id="ProtNLM"/>
    </source>
</evidence>
<dbReference type="EMBL" id="MTBO01000005">
    <property type="protein sequence ID" value="OSI18043.1"/>
    <property type="molecule type" value="Genomic_DNA"/>
</dbReference>
<evidence type="ECO:0000313" key="3">
    <source>
        <dbReference type="Proteomes" id="UP000193118"/>
    </source>
</evidence>
<feature type="chain" id="PRO_5012394540" description="Lipoprotein" evidence="1">
    <location>
        <begin position="33"/>
        <end position="59"/>
    </location>
</feature>
<dbReference type="STRING" id="194197.BWD09_03490"/>
<protein>
    <recommendedName>
        <fullName evidence="4">Lipoprotein</fullName>
    </recommendedName>
</protein>
<evidence type="ECO:0000256" key="1">
    <source>
        <dbReference type="SAM" id="SignalP"/>
    </source>
</evidence>
<keyword evidence="1" id="KW-0732">Signal</keyword>
<name>A0A1X3DDQ8_9NEIS</name>
<reference evidence="3" key="1">
    <citation type="submission" date="2017-01" db="EMBL/GenBank/DDBJ databases">
        <authorList>
            <person name="Wolfgang W.J."/>
            <person name="Cole J."/>
            <person name="Wroblewski D."/>
            <person name="Mcginnis J."/>
            <person name="Musser K.A."/>
        </authorList>
    </citation>
    <scope>NUCLEOTIDE SEQUENCE [LARGE SCALE GENOMIC DNA]</scope>
    <source>
        <strain evidence="3">DSM 19151</strain>
    </source>
</reference>